<dbReference type="Proteomes" id="UP000181870">
    <property type="component" value="Unassembled WGS sequence"/>
</dbReference>
<organism evidence="2 5">
    <name type="scientific">Bacteroides ovatus</name>
    <dbReference type="NCBI Taxonomy" id="28116"/>
    <lineage>
        <taxon>Bacteria</taxon>
        <taxon>Pseudomonadati</taxon>
        <taxon>Bacteroidota</taxon>
        <taxon>Bacteroidia</taxon>
        <taxon>Bacteroidales</taxon>
        <taxon>Bacteroidaceae</taxon>
        <taxon>Bacteroides</taxon>
    </lineage>
</organism>
<evidence type="ECO:0000313" key="3">
    <source>
        <dbReference type="EMBL" id="SDI19814.1"/>
    </source>
</evidence>
<protein>
    <recommendedName>
        <fullName evidence="6">MepB protein</fullName>
    </recommendedName>
</protein>
<dbReference type="Gene3D" id="1.10.287.1490">
    <property type="match status" value="1"/>
</dbReference>
<evidence type="ECO:0000313" key="2">
    <source>
        <dbReference type="EMBL" id="SDB75992.1"/>
    </source>
</evidence>
<evidence type="ECO:0008006" key="6">
    <source>
        <dbReference type="Google" id="ProtNLM"/>
    </source>
</evidence>
<reference evidence="4" key="1">
    <citation type="submission" date="2016-10" db="EMBL/GenBank/DDBJ databases">
        <authorList>
            <person name="Varghese N."/>
            <person name="Submissions S."/>
        </authorList>
    </citation>
    <scope>NUCLEOTIDE SEQUENCE [LARGE SCALE GENOMIC DNA]</scope>
    <source>
        <strain evidence="4">NLAE-zl-C57</strain>
    </source>
</reference>
<evidence type="ECO:0000256" key="1">
    <source>
        <dbReference type="SAM" id="Coils"/>
    </source>
</evidence>
<evidence type="ECO:0000313" key="4">
    <source>
        <dbReference type="Proteomes" id="UP000181870"/>
    </source>
</evidence>
<name>A0A1G6G1Z2_BACOV</name>
<dbReference type="Proteomes" id="UP000183670">
    <property type="component" value="Unassembled WGS sequence"/>
</dbReference>
<sequence length="964" mass="103280">MKRKFVKVMFFGALALSTVTYVGCKDYDDDIKSVQEQIDQIKSNNPVSVGDMQTAINAAKSALESQLADLKTKLENKDSQIKDLGLKITDLEDKLSKTADKATVDQLTKDLATAKNDLEALKKLQKSDIDGLTARIVKLEALKEELDGLKVNFATKEELKNYVESAKLSGLISDEIATALGEDGEIAAAINDAIQTKVLADFGSMKEVAALAGEDATVADVIKELYAAINADKTGILAKLTALEDYQTALEDKAVENGFESVEAVIAEVKSLKTTLSGLYASAEFSEKVKAIVSAELTTVNSRIDTLEDDLAKLGVAIKGMIQSVVYIPTSIDRSVDFYTLYAKKTSTSSSYVVAAKSADAKELQFRISPASAAMTLEDFNKNYEIKLNAEERNWTRAAEPFAVEVKNCEAGVLTVSLTTSSEKSHAISLNIVSTKDMEGKEGLTPTNINSDYIAVIQSSYYLKTAYYEVATEKAGEIIYDAPQPVDYSGVGALTVSYTTTASGSTAFTKTLEELNVENIFATTYSLTGTDANLFEVSTAGSVSLKTSGLIASLDKTADVMAKVTAPGFYLETSSNNPKKLGTVKVTRTIDGLTHVYASVERDWTNEAAAAAEERVVLNVADIYNDPAVNIRPSAYESLSLAETLPVSGVRLEKGINNALTLIIPKNTAAGDYTATAKFEGDGYTLTVTVPVKIKSITLAKLARVSEMWSSDQTRTGFTPTKDSETAATAITSEFKLATIFSNFDAVKAAVLAKGGTFVITTNITENSIAGVSYDENNAKFTFDKDRYTGKMTVGGKTVPAVVKFTIKASYNGKVEDTIEGIVEVKDISGTWVAPTATALSLSNKSVEYNVSTGFAWNDLAGKTMWKDGAVIAGTGNNGFASSVTNPLDIYGLVAPVFAFKEAAASTYLSLDASTGKVTFTSEGKSHHFYEAVTYTVEVKATSKWGTIKNYEGKNTITVTIPAE</sequence>
<keyword evidence="1" id="KW-0175">Coiled coil</keyword>
<accession>A0A1G6G1Z2</accession>
<dbReference type="AlphaFoldDB" id="A0A1G6G1Z2"/>
<dbReference type="RefSeq" id="WP_074556935.1">
    <property type="nucleotide sequence ID" value="NZ_FMYE01000005.1"/>
</dbReference>
<reference evidence="2 5" key="2">
    <citation type="submission" date="2016-10" db="EMBL/GenBank/DDBJ databases">
        <authorList>
            <person name="de Groot N.N."/>
        </authorList>
    </citation>
    <scope>NUCLEOTIDE SEQUENCE [LARGE SCALE GENOMIC DNA]</scope>
    <source>
        <strain evidence="2 5">NLAE-zl-C500</strain>
        <strain evidence="3">NLAE-zl-C57</strain>
    </source>
</reference>
<feature type="coiled-coil region" evidence="1">
    <location>
        <begin position="24"/>
        <end position="159"/>
    </location>
</feature>
<dbReference type="EMBL" id="FNDO01000030">
    <property type="protein sequence ID" value="SDI19814.1"/>
    <property type="molecule type" value="Genomic_DNA"/>
</dbReference>
<proteinExistence type="predicted"/>
<dbReference type="EMBL" id="FMYE01000005">
    <property type="protein sequence ID" value="SDB75992.1"/>
    <property type="molecule type" value="Genomic_DNA"/>
</dbReference>
<evidence type="ECO:0000313" key="5">
    <source>
        <dbReference type="Proteomes" id="UP000183670"/>
    </source>
</evidence>
<gene>
    <name evidence="2" type="ORF">SAMN05192581_1005109</name>
    <name evidence="3" type="ORF">SAMN05192582_103033</name>
</gene>